<dbReference type="Gene3D" id="1.25.40.540">
    <property type="entry name" value="TAP42-like family"/>
    <property type="match status" value="1"/>
</dbReference>
<accession>A0A7S1QBM9</accession>
<dbReference type="InterPro" id="IPR038511">
    <property type="entry name" value="TAP42/TAP46-like_sf"/>
</dbReference>
<dbReference type="EMBL" id="HBGF01030942">
    <property type="protein sequence ID" value="CAD9127512.1"/>
    <property type="molecule type" value="Transcribed_RNA"/>
</dbReference>
<sequence length="425" mass="48105">MSGSVSVAAFHSKCVDDYNAILDSTLPSASDDAQAKVTECCANFGRLMEHMRNAGVRSRNEQYDDMSTQALGLLTVPYYLGQLAGRRVTGADHKARKEVLAVSTQLLREFLDMCENVNLLEEDEVEKRLEYRALDRNSRIEAHRRKKDLTEKLNALDRRVGYEEAKIRRMRRIAAADDDDSDDGDDTEAAERILARREAAHDREADRGGADAGTHTGDGLPDELLRERHVLRARLCIEEAFETIQMNQREADMLGGLTEEEMKDAREKYQEALTEDRRKGDKKSANLHFPATKMPDLSDPELARIYYSKETGVHGPMVQVPQSGVNYRVAGCGHREPIARQEAYDTAFQDRNAPTMTLQEFAEQETAFVQEQMRLQAEAMNRQEEENAMLGAEGIEERERKKASEWADWKDDNPPVGLTNKGNYS</sequence>
<gene>
    <name evidence="2" type="ORF">NDES1114_LOCUS20645</name>
</gene>
<dbReference type="GO" id="GO:0005829">
    <property type="term" value="C:cytosol"/>
    <property type="evidence" value="ECO:0007669"/>
    <property type="project" value="TreeGrafter"/>
</dbReference>
<proteinExistence type="predicted"/>
<name>A0A7S1QBM9_NEODS</name>
<feature type="region of interest" description="Disordered" evidence="1">
    <location>
        <begin position="273"/>
        <end position="295"/>
    </location>
</feature>
<dbReference type="GO" id="GO:0051721">
    <property type="term" value="F:protein phosphatase 2A binding"/>
    <property type="evidence" value="ECO:0007669"/>
    <property type="project" value="TreeGrafter"/>
</dbReference>
<feature type="region of interest" description="Disordered" evidence="1">
    <location>
        <begin position="197"/>
        <end position="221"/>
    </location>
</feature>
<evidence type="ECO:0000256" key="1">
    <source>
        <dbReference type="SAM" id="MobiDB-lite"/>
    </source>
</evidence>
<feature type="compositionally biased region" description="Basic and acidic residues" evidence="1">
    <location>
        <begin position="273"/>
        <end position="284"/>
    </location>
</feature>
<evidence type="ECO:0008006" key="3">
    <source>
        <dbReference type="Google" id="ProtNLM"/>
    </source>
</evidence>
<dbReference type="AlphaFoldDB" id="A0A7S1QBM9"/>
<feature type="compositionally biased region" description="Basic and acidic residues" evidence="1">
    <location>
        <begin position="395"/>
        <end position="413"/>
    </location>
</feature>
<dbReference type="PANTHER" id="PTHR10933">
    <property type="entry name" value="IMMUNOGLOBULIN-BINDING PROTEIN 1"/>
    <property type="match status" value="1"/>
</dbReference>
<evidence type="ECO:0000313" key="2">
    <source>
        <dbReference type="EMBL" id="CAD9127512.1"/>
    </source>
</evidence>
<dbReference type="InterPro" id="IPR007304">
    <property type="entry name" value="TAP46-like"/>
</dbReference>
<protein>
    <recommendedName>
        <fullName evidence="3">TAP42-like family protein</fullName>
    </recommendedName>
</protein>
<dbReference type="PANTHER" id="PTHR10933:SF9">
    <property type="entry name" value="IMMUNOGLOBULIN-BINDING PROTEIN 1"/>
    <property type="match status" value="1"/>
</dbReference>
<feature type="region of interest" description="Disordered" evidence="1">
    <location>
        <begin position="380"/>
        <end position="425"/>
    </location>
</feature>
<reference evidence="2" key="1">
    <citation type="submission" date="2021-01" db="EMBL/GenBank/DDBJ databases">
        <authorList>
            <person name="Corre E."/>
            <person name="Pelletier E."/>
            <person name="Niang G."/>
            <person name="Scheremetjew M."/>
            <person name="Finn R."/>
            <person name="Kale V."/>
            <person name="Holt S."/>
            <person name="Cochrane G."/>
            <person name="Meng A."/>
            <person name="Brown T."/>
            <person name="Cohen L."/>
        </authorList>
    </citation>
    <scope>NUCLEOTIDE SEQUENCE</scope>
    <source>
        <strain evidence="2">CCAP 1951/1</strain>
    </source>
</reference>
<dbReference type="GO" id="GO:0009966">
    <property type="term" value="P:regulation of signal transduction"/>
    <property type="evidence" value="ECO:0007669"/>
    <property type="project" value="InterPro"/>
</dbReference>
<dbReference type="GO" id="GO:0035303">
    <property type="term" value="P:regulation of dephosphorylation"/>
    <property type="evidence" value="ECO:0007669"/>
    <property type="project" value="TreeGrafter"/>
</dbReference>
<dbReference type="Pfam" id="PF04177">
    <property type="entry name" value="TAP42"/>
    <property type="match status" value="1"/>
</dbReference>
<organism evidence="2">
    <name type="scientific">Neobodo designis</name>
    <name type="common">Flagellated protozoan</name>
    <name type="synonym">Bodo designis</name>
    <dbReference type="NCBI Taxonomy" id="312471"/>
    <lineage>
        <taxon>Eukaryota</taxon>
        <taxon>Discoba</taxon>
        <taxon>Euglenozoa</taxon>
        <taxon>Kinetoplastea</taxon>
        <taxon>Metakinetoplastina</taxon>
        <taxon>Neobodonida</taxon>
        <taxon>Neobodo</taxon>
    </lineage>
</organism>
<feature type="compositionally biased region" description="Basic and acidic residues" evidence="1">
    <location>
        <begin position="197"/>
        <end position="209"/>
    </location>
</feature>